<gene>
    <name evidence="1" type="ORF">SAMN05444007_103300</name>
</gene>
<reference evidence="1 2" key="1">
    <citation type="submission" date="2016-10" db="EMBL/GenBank/DDBJ databases">
        <authorList>
            <person name="de Groot N.N."/>
        </authorList>
    </citation>
    <scope>NUCLEOTIDE SEQUENCE [LARGE SCALE GENOMIC DNA]</scope>
    <source>
        <strain evidence="1 2">DSM 29340</strain>
    </source>
</reference>
<proteinExistence type="predicted"/>
<dbReference type="EMBL" id="FNYD01000003">
    <property type="protein sequence ID" value="SEJ08916.1"/>
    <property type="molecule type" value="Genomic_DNA"/>
</dbReference>
<evidence type="ECO:0000313" key="2">
    <source>
        <dbReference type="Proteomes" id="UP000199379"/>
    </source>
</evidence>
<dbReference type="Proteomes" id="UP000199379">
    <property type="component" value="Unassembled WGS sequence"/>
</dbReference>
<accession>A0A1H6VYV4</accession>
<dbReference type="AlphaFoldDB" id="A0A1H6VYV4"/>
<name>A0A1H6VYV4_9RHOB</name>
<protein>
    <recommendedName>
        <fullName evidence="3">Autotransporter domain-containing protein</fullName>
    </recommendedName>
</protein>
<keyword evidence="2" id="KW-1185">Reference proteome</keyword>
<evidence type="ECO:0008006" key="3">
    <source>
        <dbReference type="Google" id="ProtNLM"/>
    </source>
</evidence>
<evidence type="ECO:0000313" key="1">
    <source>
        <dbReference type="EMBL" id="SEJ08916.1"/>
    </source>
</evidence>
<sequence>MRVTGFFRLIAGFRPPPRGRFSALLQVGHALGSHSRLRVLLFGAALCPTAPATAQEDGRALAQRALATYGLVAIPNPSTTFLTFSQVEDARATLRSGQIGGGLNPAEGLPLYLEGFAGYQRYAPEFLLDSAARDRDIDARWTAVSSTFGVGWDVPINDTWLVRPVLNLSLGRISADAQLGMAAPAGDPGGTSEFLTSGEIIAGGYGGSLMLVHKDYTEAREIDFSLRYTDMRFVTLDSSPDFNPTAQASAVTAWGRLRMPLGHVQTWDSPVRSVYQASLSVLPGDQGDAVDLDWLGRVGAGLEIGTRNTGIAYLSRARLMVSYAFGDGYDGYSVGIGMSF</sequence>
<organism evidence="1 2">
    <name type="scientific">Cribrihabitans marinus</name>
    <dbReference type="NCBI Taxonomy" id="1227549"/>
    <lineage>
        <taxon>Bacteria</taxon>
        <taxon>Pseudomonadati</taxon>
        <taxon>Pseudomonadota</taxon>
        <taxon>Alphaproteobacteria</taxon>
        <taxon>Rhodobacterales</taxon>
        <taxon>Paracoccaceae</taxon>
        <taxon>Cribrihabitans</taxon>
    </lineage>
</organism>